<dbReference type="EMBL" id="PDPS01000021">
    <property type="protein sequence ID" value="PID58813.1"/>
    <property type="molecule type" value="Genomic_DNA"/>
</dbReference>
<dbReference type="InterPro" id="IPR029016">
    <property type="entry name" value="GAF-like_dom_sf"/>
</dbReference>
<accession>A0A2G6E9P5</accession>
<dbReference type="Pfam" id="PF02518">
    <property type="entry name" value="HATPase_c"/>
    <property type="match status" value="1"/>
</dbReference>
<dbReference type="Gene3D" id="3.40.50.2300">
    <property type="match status" value="1"/>
</dbReference>
<keyword evidence="3" id="KW-0418">Kinase</keyword>
<evidence type="ECO:0000313" key="8">
    <source>
        <dbReference type="EMBL" id="PID58813.1"/>
    </source>
</evidence>
<evidence type="ECO:0000313" key="9">
    <source>
        <dbReference type="Proteomes" id="UP000229740"/>
    </source>
</evidence>
<keyword evidence="5" id="KW-0175">Coiled coil</keyword>
<dbReference type="Gene3D" id="3.30.450.40">
    <property type="match status" value="1"/>
</dbReference>
<dbReference type="CDD" id="cd00075">
    <property type="entry name" value="HATPase"/>
    <property type="match status" value="1"/>
</dbReference>
<dbReference type="SMART" id="SM00387">
    <property type="entry name" value="HATPase_c"/>
    <property type="match status" value="1"/>
</dbReference>
<comment type="caution">
    <text evidence="4">Lacks conserved residue(s) required for the propagation of feature annotation.</text>
</comment>
<dbReference type="PROSITE" id="PS50109">
    <property type="entry name" value="HIS_KIN"/>
    <property type="match status" value="1"/>
</dbReference>
<comment type="caution">
    <text evidence="8">The sequence shown here is derived from an EMBL/GenBank/DDBJ whole genome shotgun (WGS) entry which is preliminary data.</text>
</comment>
<dbReference type="InterPro" id="IPR005467">
    <property type="entry name" value="His_kinase_dom"/>
</dbReference>
<evidence type="ECO:0000259" key="6">
    <source>
        <dbReference type="PROSITE" id="PS50109"/>
    </source>
</evidence>
<protein>
    <recommendedName>
        <fullName evidence="10">Response regulatory domain-containing protein</fullName>
    </recommendedName>
</protein>
<dbReference type="InterPro" id="IPR001789">
    <property type="entry name" value="Sig_transdc_resp-reg_receiver"/>
</dbReference>
<dbReference type="InterPro" id="IPR003594">
    <property type="entry name" value="HATPase_dom"/>
</dbReference>
<dbReference type="SMART" id="SM00065">
    <property type="entry name" value="GAF"/>
    <property type="match status" value="1"/>
</dbReference>
<dbReference type="Pfam" id="PF13185">
    <property type="entry name" value="GAF_2"/>
    <property type="match status" value="1"/>
</dbReference>
<evidence type="ECO:0000256" key="2">
    <source>
        <dbReference type="ARBA" id="ARBA00022679"/>
    </source>
</evidence>
<feature type="domain" description="Response regulatory" evidence="7">
    <location>
        <begin position="4"/>
        <end position="118"/>
    </location>
</feature>
<dbReference type="InterPro" id="IPR003018">
    <property type="entry name" value="GAF"/>
</dbReference>
<feature type="domain" description="Histidine kinase" evidence="6">
    <location>
        <begin position="378"/>
        <end position="584"/>
    </location>
</feature>
<organism evidence="8 9">
    <name type="scientific">candidate division KSB3 bacterium</name>
    <dbReference type="NCBI Taxonomy" id="2044937"/>
    <lineage>
        <taxon>Bacteria</taxon>
        <taxon>candidate division KSB3</taxon>
    </lineage>
</organism>
<dbReference type="Pfam" id="PF00072">
    <property type="entry name" value="Response_reg"/>
    <property type="match status" value="1"/>
</dbReference>
<reference evidence="8 9" key="1">
    <citation type="submission" date="2017-10" db="EMBL/GenBank/DDBJ databases">
        <title>Novel microbial diversity and functional potential in the marine mammal oral microbiome.</title>
        <authorList>
            <person name="Dudek N.K."/>
            <person name="Sun C.L."/>
            <person name="Burstein D."/>
            <person name="Kantor R.S."/>
            <person name="Aliaga Goltsman D.S."/>
            <person name="Bik E.M."/>
            <person name="Thomas B.C."/>
            <person name="Banfield J.F."/>
            <person name="Relman D.A."/>
        </authorList>
    </citation>
    <scope>NUCLEOTIDE SEQUENCE [LARGE SCALE GENOMIC DNA]</scope>
    <source>
        <strain evidence="8">DOLZORAL124_49_17</strain>
    </source>
</reference>
<evidence type="ECO:0000256" key="5">
    <source>
        <dbReference type="SAM" id="Coils"/>
    </source>
</evidence>
<feature type="coiled-coil region" evidence="5">
    <location>
        <begin position="132"/>
        <end position="208"/>
    </location>
</feature>
<proteinExistence type="predicted"/>
<dbReference type="PANTHER" id="PTHR43547">
    <property type="entry name" value="TWO-COMPONENT HISTIDINE KINASE"/>
    <property type="match status" value="1"/>
</dbReference>
<evidence type="ECO:0008006" key="10">
    <source>
        <dbReference type="Google" id="ProtNLM"/>
    </source>
</evidence>
<dbReference type="InterPro" id="IPR036890">
    <property type="entry name" value="HATPase_C_sf"/>
</dbReference>
<dbReference type="SUPFAM" id="SSF55781">
    <property type="entry name" value="GAF domain-like"/>
    <property type="match status" value="1"/>
</dbReference>
<dbReference type="PROSITE" id="PS50110">
    <property type="entry name" value="RESPONSE_REGULATORY"/>
    <property type="match status" value="1"/>
</dbReference>
<dbReference type="AlphaFoldDB" id="A0A2G6E9P5"/>
<dbReference type="PANTHER" id="PTHR43547:SF2">
    <property type="entry name" value="HYBRID SIGNAL TRANSDUCTION HISTIDINE KINASE C"/>
    <property type="match status" value="1"/>
</dbReference>
<dbReference type="SMART" id="SM00448">
    <property type="entry name" value="REC"/>
    <property type="match status" value="1"/>
</dbReference>
<name>A0A2G6E9P5_9BACT</name>
<keyword evidence="1" id="KW-0597">Phosphoprotein</keyword>
<dbReference type="Proteomes" id="UP000229740">
    <property type="component" value="Unassembled WGS sequence"/>
</dbReference>
<gene>
    <name evidence="8" type="ORF">CSB45_02100</name>
</gene>
<dbReference type="SUPFAM" id="SSF52172">
    <property type="entry name" value="CheY-like"/>
    <property type="match status" value="1"/>
</dbReference>
<dbReference type="GO" id="GO:0000155">
    <property type="term" value="F:phosphorelay sensor kinase activity"/>
    <property type="evidence" value="ECO:0007669"/>
    <property type="project" value="TreeGrafter"/>
</dbReference>
<dbReference type="CDD" id="cd00156">
    <property type="entry name" value="REC"/>
    <property type="match status" value="1"/>
</dbReference>
<dbReference type="Gene3D" id="3.30.565.10">
    <property type="entry name" value="Histidine kinase-like ATPase, C-terminal domain"/>
    <property type="match status" value="1"/>
</dbReference>
<sequence length="584" mass="66576">MRANILLIGGSESAQESILEILQQQKYTVVTASNGADGLDYMAQHHCDLILLEHSLPDTDGLSLLQKIVRNHTDVPVIMMTDNGSEGLAVGALKNGASDYLTKSDDFVSKLSYSISDNLEKFEMKRRNWELENQLRSSYKRQKELNRQLEEKVQQRTEELERAYQLSNELMAKAVDSNMQLAELYTEVDEARRRLDAKIRELSLLNDIGKTITMIPDRDELLQLTLSSVYGELGIEHCAILLIDEDTQRLQIGVSYGRPDDLLLAAKPLAGDRILWDTIKKDVPLLIQDVEFDEQLNVLAVEYPGLECLMLVPMRIDSCEIGIFTVYGFEHNATFTQDDLNFIVSLAGQVSISLSNIRFTSQRVFNEQMKELGQLAEFFHDQLKPSLQRIRGVAEELDGQHAEDSVLPSQALSGSVTRIEEIFDGFRRLSQNEKSILAKQRVPVTEFLEEMFAEFDTMLEERQIHVHRHWAYNGNFFIDREKMAHVFRHLTDYACHIMPNGGNWTVSSRGDKDALSLEFTDDGDGMPSETLAHFFNPFIGHESQYDCRLSMSLARKILEEHHAQIDIRNAPEKGTTIRIVFPLF</sequence>
<dbReference type="InterPro" id="IPR011006">
    <property type="entry name" value="CheY-like_superfamily"/>
</dbReference>
<evidence type="ECO:0000256" key="3">
    <source>
        <dbReference type="ARBA" id="ARBA00022777"/>
    </source>
</evidence>
<evidence type="ECO:0000256" key="4">
    <source>
        <dbReference type="PROSITE-ProRule" id="PRU00169"/>
    </source>
</evidence>
<evidence type="ECO:0000259" key="7">
    <source>
        <dbReference type="PROSITE" id="PS50110"/>
    </source>
</evidence>
<evidence type="ECO:0000256" key="1">
    <source>
        <dbReference type="ARBA" id="ARBA00022553"/>
    </source>
</evidence>
<keyword evidence="2" id="KW-0808">Transferase</keyword>
<dbReference type="SUPFAM" id="SSF55874">
    <property type="entry name" value="ATPase domain of HSP90 chaperone/DNA topoisomerase II/histidine kinase"/>
    <property type="match status" value="1"/>
</dbReference>